<comment type="subcellular location">
    <subcellularLocation>
        <location evidence="1">Membrane</location>
    </subcellularLocation>
</comment>
<evidence type="ECO:0000256" key="2">
    <source>
        <dbReference type="ARBA" id="ARBA00022692"/>
    </source>
</evidence>
<feature type="transmembrane region" description="Helical" evidence="5">
    <location>
        <begin position="6"/>
        <end position="24"/>
    </location>
</feature>
<dbReference type="PANTHER" id="PTHR35371:SF1">
    <property type="entry name" value="BLR7753 PROTEIN"/>
    <property type="match status" value="1"/>
</dbReference>
<evidence type="ECO:0000256" key="4">
    <source>
        <dbReference type="ARBA" id="ARBA00023136"/>
    </source>
</evidence>
<dbReference type="RefSeq" id="WP_283211383.1">
    <property type="nucleotide sequence ID" value="NZ_JASGBI010000001.1"/>
</dbReference>
<reference evidence="6 7" key="1">
    <citation type="submission" date="2023-05" db="EMBL/GenBank/DDBJ databases">
        <title>Lysobacter sp. strain LF1 Genome sequencing and assembly.</title>
        <authorList>
            <person name="Jung Y."/>
        </authorList>
    </citation>
    <scope>NUCLEOTIDE SEQUENCE [LARGE SCALE GENOMIC DNA]</scope>
    <source>
        <strain evidence="6 7">LF1</strain>
    </source>
</reference>
<protein>
    <submittedName>
        <fullName evidence="6">MAPEG family protein</fullName>
    </submittedName>
</protein>
<dbReference type="SUPFAM" id="SSF161084">
    <property type="entry name" value="MAPEG domain-like"/>
    <property type="match status" value="1"/>
</dbReference>
<evidence type="ECO:0000256" key="3">
    <source>
        <dbReference type="ARBA" id="ARBA00022989"/>
    </source>
</evidence>
<evidence type="ECO:0000256" key="1">
    <source>
        <dbReference type="ARBA" id="ARBA00004370"/>
    </source>
</evidence>
<organism evidence="6 7">
    <name type="scientific">Lysobacter stagni</name>
    <dbReference type="NCBI Taxonomy" id="3045172"/>
    <lineage>
        <taxon>Bacteria</taxon>
        <taxon>Pseudomonadati</taxon>
        <taxon>Pseudomonadota</taxon>
        <taxon>Gammaproteobacteria</taxon>
        <taxon>Lysobacterales</taxon>
        <taxon>Lysobacteraceae</taxon>
        <taxon>Lysobacter</taxon>
    </lineage>
</organism>
<keyword evidence="3 5" id="KW-1133">Transmembrane helix</keyword>
<dbReference type="Gene3D" id="1.20.120.550">
    <property type="entry name" value="Membrane associated eicosanoid/glutathione metabolism-like domain"/>
    <property type="match status" value="1"/>
</dbReference>
<name>A0ABT6XCT5_9GAMM</name>
<evidence type="ECO:0000313" key="6">
    <source>
        <dbReference type="EMBL" id="MDI9237886.1"/>
    </source>
</evidence>
<accession>A0ABT6XCT5</accession>
<feature type="transmembrane region" description="Helical" evidence="5">
    <location>
        <begin position="109"/>
        <end position="128"/>
    </location>
</feature>
<proteinExistence type="predicted"/>
<keyword evidence="7" id="KW-1185">Reference proteome</keyword>
<dbReference type="InterPro" id="IPR023352">
    <property type="entry name" value="MAPEG-like_dom_sf"/>
</dbReference>
<dbReference type="InterPro" id="IPR001129">
    <property type="entry name" value="Membr-assoc_MAPEG"/>
</dbReference>
<dbReference type="PANTHER" id="PTHR35371">
    <property type="entry name" value="INNER MEMBRANE PROTEIN"/>
    <property type="match status" value="1"/>
</dbReference>
<dbReference type="Proteomes" id="UP001321580">
    <property type="component" value="Unassembled WGS sequence"/>
</dbReference>
<comment type="caution">
    <text evidence="6">The sequence shown here is derived from an EMBL/GenBank/DDBJ whole genome shotgun (WGS) entry which is preliminary data.</text>
</comment>
<feature type="transmembrane region" description="Helical" evidence="5">
    <location>
        <begin position="82"/>
        <end position="102"/>
    </location>
</feature>
<sequence>MTLTTAYVCVLIAALLPYLWVVVAKASGERYDNRDPRRWQEKQPSQRSQRANAAQLNGYEAFAPFAAGVILAQLAGVAHEQIATLSLAFVVLRLLHGLLYIAGRHYLRSLVWALGFACILWLLVQAAMHVTP</sequence>
<keyword evidence="4 5" id="KW-0472">Membrane</keyword>
<evidence type="ECO:0000256" key="5">
    <source>
        <dbReference type="SAM" id="Phobius"/>
    </source>
</evidence>
<feature type="transmembrane region" description="Helical" evidence="5">
    <location>
        <begin position="56"/>
        <end position="76"/>
    </location>
</feature>
<evidence type="ECO:0000313" key="7">
    <source>
        <dbReference type="Proteomes" id="UP001321580"/>
    </source>
</evidence>
<keyword evidence="2 5" id="KW-0812">Transmembrane</keyword>
<dbReference type="Pfam" id="PF01124">
    <property type="entry name" value="MAPEG"/>
    <property type="match status" value="1"/>
</dbReference>
<dbReference type="EMBL" id="JASGBI010000001">
    <property type="protein sequence ID" value="MDI9237886.1"/>
    <property type="molecule type" value="Genomic_DNA"/>
</dbReference>
<gene>
    <name evidence="6" type="ORF">QLQ15_03040</name>
</gene>